<dbReference type="InterPro" id="IPR002110">
    <property type="entry name" value="Ankyrin_rpt"/>
</dbReference>
<feature type="compositionally biased region" description="Low complexity" evidence="6">
    <location>
        <begin position="499"/>
        <end position="514"/>
    </location>
</feature>
<keyword evidence="1 5" id="KW-0344">Guanine-nucleotide releasing factor</keyword>
<dbReference type="EMBL" id="CAJOBE010001524">
    <property type="protein sequence ID" value="CAF3751558.1"/>
    <property type="molecule type" value="Genomic_DNA"/>
</dbReference>
<dbReference type="InterPro" id="IPR023578">
    <property type="entry name" value="Ras_GEF_dom_sf"/>
</dbReference>
<dbReference type="InterPro" id="IPR051165">
    <property type="entry name" value="Multifunctional_ANK_Repeat"/>
</dbReference>
<evidence type="ECO:0000313" key="11">
    <source>
        <dbReference type="Proteomes" id="UP000663874"/>
    </source>
</evidence>
<dbReference type="GO" id="GO:0007264">
    <property type="term" value="P:small GTPase-mediated signal transduction"/>
    <property type="evidence" value="ECO:0007669"/>
    <property type="project" value="InterPro"/>
</dbReference>
<evidence type="ECO:0000313" key="10">
    <source>
        <dbReference type="EMBL" id="CAF3835274.1"/>
    </source>
</evidence>
<dbReference type="InterPro" id="IPR001895">
    <property type="entry name" value="RASGEF_cat_dom"/>
</dbReference>
<dbReference type="EMBL" id="CAJOAX010003078">
    <property type="protein sequence ID" value="CAF3835274.1"/>
    <property type="molecule type" value="Genomic_DNA"/>
</dbReference>
<evidence type="ECO:0000256" key="1">
    <source>
        <dbReference type="ARBA" id="ARBA00022658"/>
    </source>
</evidence>
<comment type="caution">
    <text evidence="9">The sequence shown here is derived from an EMBL/GenBank/DDBJ whole genome shotgun (WGS) entry which is preliminary data.</text>
</comment>
<feature type="domain" description="Ras-GEF" evidence="7">
    <location>
        <begin position="1175"/>
        <end position="1469"/>
    </location>
</feature>
<evidence type="ECO:0000256" key="4">
    <source>
        <dbReference type="PROSITE-ProRule" id="PRU00023"/>
    </source>
</evidence>
<evidence type="ECO:0000256" key="5">
    <source>
        <dbReference type="PROSITE-ProRule" id="PRU00168"/>
    </source>
</evidence>
<feature type="repeat" description="ANK" evidence="4">
    <location>
        <begin position="312"/>
        <end position="344"/>
    </location>
</feature>
<dbReference type="PANTHER" id="PTHR24123:SF33">
    <property type="entry name" value="PROTEIN HOS4"/>
    <property type="match status" value="1"/>
</dbReference>
<dbReference type="SMART" id="SM00147">
    <property type="entry name" value="RasGEF"/>
    <property type="match status" value="1"/>
</dbReference>
<feature type="repeat" description="ANK" evidence="4">
    <location>
        <begin position="351"/>
        <end position="383"/>
    </location>
</feature>
<dbReference type="PROSITE" id="PS50009">
    <property type="entry name" value="RASGEF_CAT"/>
    <property type="match status" value="1"/>
</dbReference>
<feature type="compositionally biased region" description="Basic and acidic residues" evidence="6">
    <location>
        <begin position="784"/>
        <end position="795"/>
    </location>
</feature>
<feature type="region of interest" description="Disordered" evidence="6">
    <location>
        <begin position="642"/>
        <end position="665"/>
    </location>
</feature>
<dbReference type="InterPro" id="IPR036770">
    <property type="entry name" value="Ankyrin_rpt-contain_sf"/>
</dbReference>
<feature type="repeat" description="ANK" evidence="4">
    <location>
        <begin position="175"/>
        <end position="212"/>
    </location>
</feature>
<sequence>MAIKRKDFQKTSSTILEFLLKLPDEETSSRLRDTLLHALHFLQQYYLILQKRDKEQKPLQWTIERGLSPLTPFRELPDKFQWPWIDVESNKVKQIIPKHSLNNFVNLSPIIVAVREGDLRYVKELLNSEPELIDCVDSFGRDLLTYAVQYQQINILNYLLDEYKLSININIQANDGSTCLHRACYTDNEQHSNIEIVKILLEHNADVTKQDVHLRSPLHWAVLGENIDCLKLLIEYNANIHIKDIDGMTPAMWACHLDRYEHFKELSRYMNDVIEKDNDGRTWIHHSARKTEPLECLKYLLSSESILLRDNDGRTCLHVAAEQGSVHACRLIFQMSEQTNNQSYIHDGDKCRQTPLHLATKHGHARVLKELLDHGADPHLKDIHGISALDYAQNRGLYFCRSVFEVYLRENSNNNINSRPSTNFSFNNNSTLKMNSYDVTPTPPVNGHATYIRRNGYRPLNKSLPMGNDLLPSVSIEQYSRKKNYPNSSSIRSDNEKGSNQPSSSSTNISINGPPIKPRKNSTISHTKNNNLSKFRQNHNHIIINSTHSEDDDNDDQSDANSLAGHGSDGDFDDDDQLLEYDRSNSRLLSRYNDKRFQQQTNSKQLNKNLMYDDYHFLDEQQQQQQQLTSKNKSKQQIRTIINKDLSQSTSNRLKSGSKSSSTESIPALDLTVAGQKLFRTKQKQQQPEIYFTNYLPTSNVMRPPSGRLKPINSAKSTTSSSYTDELSLISNKTLEDVTNNVKQLSSTKTHLYKKKLIPLVNANEAIVKKYSYRSSTDQQQQHIVEDISSDRSEETSATGSTNGARRDIKPSNLIMNGTMHSNDPSTGYYTGNNPMQTSSNEQYPSTFTPNVHLHQLFLSTKHNNVNSGQTFRPVPIKLNNFNQHNNIQQQQTPNNLNVYNFENGGLSSTAYYDRIHAQVRSNIPIYEYQNSTSTTNSTSHYQYNNSLSSIPSRQPTPAIPNDQTDSTFSVISAPKTNGQSTVFQPSISTPATFSPIPSIDCSTSNQITSDDDPSLDYLNYSMDSLIQRLVPTDTYIPKQSFIYPMLLCSRMNIRPSLLFNQLARLTIKSITNLTFDQSVRTMNNFLYVLSQWTRTFPYDFRNSEMMSQLEDLFKKITSFESSLQSDVQHIYKKLRSKLKALDSYEEYIRQLNKKTTSNLNQSALVTDIMNECSTSILFAQQLTHIELDRLKPVGAEELIQYFIMKLASEEARAHPNRNYSIESSTSNIEYSNNQTQALVHDKKLTFCLEAYIQWFNRLTFFITTEIVKHTQRRSRVRLINYFIDAAYECFRIQNFNSMIGILGGLNMQPIRRLKRTWEKIQLEKFQQLEQYMDVSKNFATYRLILKVAMEEAEKHGWKTDKIVIPFTSIILQDVYYIKTHSKDYTTAGGINLKKYYSMAKFISEEFVQCKQSKVCHIIQRHLIRCLLNNITTFICSFERNDVIINYIITSPTFNEDSLMLASFECEPPATASEKEKYRALQRSLNTL</sequence>
<evidence type="ECO:0000259" key="8">
    <source>
        <dbReference type="PROSITE" id="PS50212"/>
    </source>
</evidence>
<dbReference type="Gene3D" id="1.10.840.10">
    <property type="entry name" value="Ras guanine-nucleotide exchange factors catalytic domain"/>
    <property type="match status" value="1"/>
</dbReference>
<feature type="compositionally biased region" description="Polar residues" evidence="6">
    <location>
        <begin position="814"/>
        <end position="848"/>
    </location>
</feature>
<accession>A0A818YLN3</accession>
<organism evidence="9 11">
    <name type="scientific">Rotaria sordida</name>
    <dbReference type="NCBI Taxonomy" id="392033"/>
    <lineage>
        <taxon>Eukaryota</taxon>
        <taxon>Metazoa</taxon>
        <taxon>Spiralia</taxon>
        <taxon>Gnathifera</taxon>
        <taxon>Rotifera</taxon>
        <taxon>Eurotatoria</taxon>
        <taxon>Bdelloidea</taxon>
        <taxon>Philodinida</taxon>
        <taxon>Philodinidae</taxon>
        <taxon>Rotaria</taxon>
    </lineage>
</organism>
<dbReference type="SMART" id="SM00248">
    <property type="entry name" value="ANK"/>
    <property type="match status" value="8"/>
</dbReference>
<feature type="region of interest" description="Disordered" evidence="6">
    <location>
        <begin position="773"/>
        <end position="848"/>
    </location>
</feature>
<dbReference type="InterPro" id="IPR000651">
    <property type="entry name" value="Ras-like_Gua-exchang_fac_N"/>
</dbReference>
<dbReference type="Proteomes" id="UP000663874">
    <property type="component" value="Unassembled WGS sequence"/>
</dbReference>
<dbReference type="Pfam" id="PF12796">
    <property type="entry name" value="Ank_2"/>
    <property type="match status" value="2"/>
</dbReference>
<gene>
    <name evidence="9" type="ORF">FNK824_LOCUS12275</name>
    <name evidence="10" type="ORF">OTI717_LOCUS20242</name>
</gene>
<evidence type="ECO:0000256" key="3">
    <source>
        <dbReference type="ARBA" id="ARBA00023043"/>
    </source>
</evidence>
<dbReference type="Pfam" id="PF00617">
    <property type="entry name" value="RasGEF"/>
    <property type="match status" value="1"/>
</dbReference>
<keyword evidence="3 4" id="KW-0040">ANK repeat</keyword>
<feature type="region of interest" description="Disordered" evidence="6">
    <location>
        <begin position="477"/>
        <end position="576"/>
    </location>
</feature>
<reference evidence="9" key="1">
    <citation type="submission" date="2021-02" db="EMBL/GenBank/DDBJ databases">
        <authorList>
            <person name="Nowell W R."/>
        </authorList>
    </citation>
    <scope>NUCLEOTIDE SEQUENCE</scope>
</reference>
<dbReference type="Proteomes" id="UP000663823">
    <property type="component" value="Unassembled WGS sequence"/>
</dbReference>
<dbReference type="SUPFAM" id="SSF48403">
    <property type="entry name" value="Ankyrin repeat"/>
    <property type="match status" value="1"/>
</dbReference>
<evidence type="ECO:0000256" key="2">
    <source>
        <dbReference type="ARBA" id="ARBA00022737"/>
    </source>
</evidence>
<feature type="compositionally biased region" description="Polar residues" evidence="6">
    <location>
        <begin position="521"/>
        <end position="535"/>
    </location>
</feature>
<proteinExistence type="predicted"/>
<dbReference type="Gene3D" id="1.20.870.10">
    <property type="entry name" value="Son of sevenless (SoS) protein Chain: S domain 1"/>
    <property type="match status" value="1"/>
</dbReference>
<keyword evidence="2" id="KW-0677">Repeat</keyword>
<dbReference type="PROSITE" id="PS50212">
    <property type="entry name" value="RASGEF_NTER"/>
    <property type="match status" value="1"/>
</dbReference>
<dbReference type="PROSITE" id="PS50088">
    <property type="entry name" value="ANK_REPEAT"/>
    <property type="match status" value="4"/>
</dbReference>
<feature type="compositionally biased region" description="Polar residues" evidence="6">
    <location>
        <begin position="773"/>
        <end position="783"/>
    </location>
</feature>
<feature type="compositionally biased region" description="Low complexity" evidence="6">
    <location>
        <begin position="649"/>
        <end position="665"/>
    </location>
</feature>
<dbReference type="GO" id="GO:0005085">
    <property type="term" value="F:guanyl-nucleotide exchange factor activity"/>
    <property type="evidence" value="ECO:0007669"/>
    <property type="project" value="UniProtKB-KW"/>
</dbReference>
<evidence type="ECO:0000259" key="7">
    <source>
        <dbReference type="PROSITE" id="PS50009"/>
    </source>
</evidence>
<name>A0A818YLN3_9BILA</name>
<feature type="repeat" description="ANK" evidence="4">
    <location>
        <begin position="213"/>
        <end position="245"/>
    </location>
</feature>
<evidence type="ECO:0000256" key="6">
    <source>
        <dbReference type="SAM" id="MobiDB-lite"/>
    </source>
</evidence>
<feature type="domain" description="N-terminal Ras-GEF" evidence="8">
    <location>
        <begin position="1014"/>
        <end position="1136"/>
    </location>
</feature>
<dbReference type="SUPFAM" id="SSF48366">
    <property type="entry name" value="Ras GEF"/>
    <property type="match status" value="1"/>
</dbReference>
<dbReference type="PROSITE" id="PS50297">
    <property type="entry name" value="ANK_REP_REGION"/>
    <property type="match status" value="3"/>
</dbReference>
<protein>
    <recommendedName>
        <fullName evidence="12">Ras guanine nucleotide exchange factor</fullName>
    </recommendedName>
</protein>
<dbReference type="PANTHER" id="PTHR24123">
    <property type="entry name" value="ANKYRIN REPEAT-CONTAINING"/>
    <property type="match status" value="1"/>
</dbReference>
<dbReference type="Gene3D" id="1.25.40.20">
    <property type="entry name" value="Ankyrin repeat-containing domain"/>
    <property type="match status" value="1"/>
</dbReference>
<dbReference type="InterPro" id="IPR036964">
    <property type="entry name" value="RASGEF_cat_dom_sf"/>
</dbReference>
<evidence type="ECO:0008006" key="12">
    <source>
        <dbReference type="Google" id="ProtNLM"/>
    </source>
</evidence>
<evidence type="ECO:0000313" key="9">
    <source>
        <dbReference type="EMBL" id="CAF3751558.1"/>
    </source>
</evidence>